<dbReference type="SUPFAM" id="SSF53448">
    <property type="entry name" value="Nucleotide-diphospho-sugar transferases"/>
    <property type="match status" value="1"/>
</dbReference>
<name>A0A6N8F504_9GAMM</name>
<comment type="similarity">
    <text evidence="1">Belongs to the glycosyltransferase 2 family.</text>
</comment>
<dbReference type="Proteomes" id="UP000439994">
    <property type="component" value="Unassembled WGS sequence"/>
</dbReference>
<protein>
    <submittedName>
        <fullName evidence="5">Glycosyltransferase</fullName>
    </submittedName>
</protein>
<feature type="domain" description="Glycosyltransferase 2-like" evidence="4">
    <location>
        <begin position="22"/>
        <end position="145"/>
    </location>
</feature>
<dbReference type="AlphaFoldDB" id="A0A6N8F504"/>
<dbReference type="Pfam" id="PF00535">
    <property type="entry name" value="Glycos_transf_2"/>
    <property type="match status" value="1"/>
</dbReference>
<evidence type="ECO:0000259" key="4">
    <source>
        <dbReference type="Pfam" id="PF00535"/>
    </source>
</evidence>
<dbReference type="Gene3D" id="3.90.550.10">
    <property type="entry name" value="Spore Coat Polysaccharide Biosynthesis Protein SpsA, Chain A"/>
    <property type="match status" value="1"/>
</dbReference>
<evidence type="ECO:0000313" key="6">
    <source>
        <dbReference type="Proteomes" id="UP000439994"/>
    </source>
</evidence>
<dbReference type="GO" id="GO:0016757">
    <property type="term" value="F:glycosyltransferase activity"/>
    <property type="evidence" value="ECO:0007669"/>
    <property type="project" value="UniProtKB-KW"/>
</dbReference>
<reference evidence="5 6" key="1">
    <citation type="submission" date="2019-11" db="EMBL/GenBank/DDBJ databases">
        <title>P. haliotis isolates from Z. marina roots.</title>
        <authorList>
            <person name="Cohen M."/>
            <person name="Jospin G."/>
            <person name="Eisen J.A."/>
            <person name="Coil D.A."/>
        </authorList>
    </citation>
    <scope>NUCLEOTIDE SEQUENCE [LARGE SCALE GENOMIC DNA]</scope>
    <source>
        <strain evidence="5 6">UCD-MCMsp1aY</strain>
    </source>
</reference>
<proteinExistence type="inferred from homology"/>
<accession>A0A6N8F504</accession>
<comment type="caution">
    <text evidence="5">The sequence shown here is derived from an EMBL/GenBank/DDBJ whole genome shotgun (WGS) entry which is preliminary data.</text>
</comment>
<organism evidence="5 6">
    <name type="scientific">Psychrosphaera haliotis</name>
    <dbReference type="NCBI Taxonomy" id="555083"/>
    <lineage>
        <taxon>Bacteria</taxon>
        <taxon>Pseudomonadati</taxon>
        <taxon>Pseudomonadota</taxon>
        <taxon>Gammaproteobacteria</taxon>
        <taxon>Alteromonadales</taxon>
        <taxon>Pseudoalteromonadaceae</taxon>
        <taxon>Psychrosphaera</taxon>
    </lineage>
</organism>
<dbReference type="RefSeq" id="WP_155694025.1">
    <property type="nucleotide sequence ID" value="NZ_WOCD01000001.1"/>
</dbReference>
<dbReference type="PANTHER" id="PTHR43685">
    <property type="entry name" value="GLYCOSYLTRANSFERASE"/>
    <property type="match status" value="1"/>
</dbReference>
<evidence type="ECO:0000256" key="2">
    <source>
        <dbReference type="ARBA" id="ARBA00022676"/>
    </source>
</evidence>
<dbReference type="InterPro" id="IPR050834">
    <property type="entry name" value="Glycosyltransf_2"/>
</dbReference>
<dbReference type="PANTHER" id="PTHR43685:SF5">
    <property type="entry name" value="GLYCOSYLTRANSFERASE EPSE-RELATED"/>
    <property type="match status" value="1"/>
</dbReference>
<dbReference type="InterPro" id="IPR001173">
    <property type="entry name" value="Glyco_trans_2-like"/>
</dbReference>
<keyword evidence="2" id="KW-0328">Glycosyltransferase</keyword>
<sequence length="171" mass="19364">MSEKVNSVESVVAMSVFQGDRLEWVKEAVESILSQSYTNYLLMIHQDGPVPEAMETYLKSLCENNKQVKLIVSVQNIGLGAALNKIISLAEQFNPKYIIRMDSDDVCFPDRFIKQVHFLDNNADIDILGSSLLEIDEKRKKCWASCYARTSQLINESASKALSVKPSYRCY</sequence>
<keyword evidence="6" id="KW-1185">Reference proteome</keyword>
<evidence type="ECO:0000256" key="3">
    <source>
        <dbReference type="ARBA" id="ARBA00022679"/>
    </source>
</evidence>
<dbReference type="OrthoDB" id="9801954at2"/>
<dbReference type="InterPro" id="IPR029044">
    <property type="entry name" value="Nucleotide-diphossugar_trans"/>
</dbReference>
<keyword evidence="3 5" id="KW-0808">Transferase</keyword>
<dbReference type="EMBL" id="WOCD01000001">
    <property type="protein sequence ID" value="MUH71363.1"/>
    <property type="molecule type" value="Genomic_DNA"/>
</dbReference>
<gene>
    <name evidence="5" type="ORF">GNP35_01930</name>
</gene>
<evidence type="ECO:0000256" key="1">
    <source>
        <dbReference type="ARBA" id="ARBA00006739"/>
    </source>
</evidence>
<evidence type="ECO:0000313" key="5">
    <source>
        <dbReference type="EMBL" id="MUH71363.1"/>
    </source>
</evidence>